<evidence type="ECO:0000256" key="1">
    <source>
        <dbReference type="ARBA" id="ARBA00009183"/>
    </source>
</evidence>
<keyword evidence="2 6" id="KW-0285">Flavoprotein</keyword>
<evidence type="ECO:0000256" key="2">
    <source>
        <dbReference type="ARBA" id="ARBA00022630"/>
    </source>
</evidence>
<dbReference type="InterPro" id="IPR020946">
    <property type="entry name" value="Flavin_mOase-like"/>
</dbReference>
<reference evidence="7" key="3">
    <citation type="submission" date="2021-05" db="UniProtKB">
        <authorList>
            <consortium name="EnsemblPlants"/>
        </authorList>
    </citation>
    <scope>IDENTIFICATION</scope>
    <source>
        <strain evidence="7">cv. B73</strain>
    </source>
</reference>
<dbReference type="GO" id="GO:0009851">
    <property type="term" value="P:auxin biosynthetic process"/>
    <property type="evidence" value="ECO:0000318"/>
    <property type="project" value="GO_Central"/>
</dbReference>
<dbReference type="EnsemblPlants" id="Zm00001eb031030_T001">
    <property type="protein sequence ID" value="Zm00001eb031030_P001"/>
    <property type="gene ID" value="Zm00001eb031030"/>
</dbReference>
<keyword evidence="8" id="KW-1185">Reference proteome</keyword>
<name>A0A804LRH2_MAIZE</name>
<reference evidence="7" key="2">
    <citation type="submission" date="2019-07" db="EMBL/GenBank/DDBJ databases">
        <authorList>
            <person name="Seetharam A."/>
            <person name="Woodhouse M."/>
            <person name="Cannon E."/>
        </authorList>
    </citation>
    <scope>NUCLEOTIDE SEQUENCE [LARGE SCALE GENOMIC DNA]</scope>
    <source>
        <strain evidence="7">cv. B73</strain>
    </source>
</reference>
<dbReference type="GO" id="GO:0004499">
    <property type="term" value="F:N,N-dimethylaniline monooxygenase activity"/>
    <property type="evidence" value="ECO:0007669"/>
    <property type="project" value="InterPro"/>
</dbReference>
<dbReference type="Pfam" id="PF00743">
    <property type="entry name" value="FMO-like"/>
    <property type="match status" value="1"/>
</dbReference>
<comment type="similarity">
    <text evidence="1 6">Belongs to the FMO family.</text>
</comment>
<dbReference type="GO" id="GO:0103075">
    <property type="term" value="F:indole-3-pyruvate monooxygenase activity"/>
    <property type="evidence" value="ECO:0007669"/>
    <property type="project" value="UniProtKB-EC"/>
</dbReference>
<dbReference type="PANTHER" id="PTHR43539">
    <property type="entry name" value="FLAVIN-BINDING MONOOXYGENASE-LIKE PROTEIN (AFU_ORTHOLOGUE AFUA_4G09220)"/>
    <property type="match status" value="1"/>
</dbReference>
<evidence type="ECO:0000313" key="7">
    <source>
        <dbReference type="EnsemblPlants" id="Zm00001eb031030_P001"/>
    </source>
</evidence>
<dbReference type="Gramene" id="Zm00001eb031030_T001">
    <property type="protein sequence ID" value="Zm00001eb031030_P001"/>
    <property type="gene ID" value="Zm00001eb031030"/>
</dbReference>
<dbReference type="EC" id="1.-.-.-" evidence="6"/>
<keyword evidence="6" id="KW-0503">Monooxygenase</keyword>
<evidence type="ECO:0000256" key="6">
    <source>
        <dbReference type="RuleBase" id="RU361177"/>
    </source>
</evidence>
<comment type="cofactor">
    <cofactor evidence="6">
        <name>FAD</name>
        <dbReference type="ChEBI" id="CHEBI:57692"/>
    </cofactor>
</comment>
<evidence type="ECO:0000313" key="8">
    <source>
        <dbReference type="Proteomes" id="UP000007305"/>
    </source>
</evidence>
<dbReference type="GO" id="GO:0050660">
    <property type="term" value="F:flavin adenine dinucleotide binding"/>
    <property type="evidence" value="ECO:0000318"/>
    <property type="project" value="GO_Central"/>
</dbReference>
<organism evidence="7 8">
    <name type="scientific">Zea mays</name>
    <name type="common">Maize</name>
    <dbReference type="NCBI Taxonomy" id="4577"/>
    <lineage>
        <taxon>Eukaryota</taxon>
        <taxon>Viridiplantae</taxon>
        <taxon>Streptophyta</taxon>
        <taxon>Embryophyta</taxon>
        <taxon>Tracheophyta</taxon>
        <taxon>Spermatophyta</taxon>
        <taxon>Magnoliopsida</taxon>
        <taxon>Liliopsida</taxon>
        <taxon>Poales</taxon>
        <taxon>Poaceae</taxon>
        <taxon>PACMAD clade</taxon>
        <taxon>Panicoideae</taxon>
        <taxon>Andropogonodae</taxon>
        <taxon>Andropogoneae</taxon>
        <taxon>Tripsacinae</taxon>
        <taxon>Zea</taxon>
    </lineage>
</organism>
<evidence type="ECO:0000256" key="5">
    <source>
        <dbReference type="ARBA" id="ARBA00047707"/>
    </source>
</evidence>
<protein>
    <recommendedName>
        <fullName evidence="6">Flavin-containing monooxygenase</fullName>
        <ecNumber evidence="6">1.-.-.-</ecNumber>
    </recommendedName>
</protein>
<accession>A0A804LRH2</accession>
<reference evidence="8" key="1">
    <citation type="submission" date="2015-12" db="EMBL/GenBank/DDBJ databases">
        <title>Update maize B73 reference genome by single molecule sequencing technologies.</title>
        <authorList>
            <consortium name="Maize Genome Sequencing Project"/>
            <person name="Ware D."/>
        </authorList>
    </citation>
    <scope>NUCLEOTIDE SEQUENCE [LARGE SCALE GENOMIC DNA]</scope>
    <source>
        <strain evidence="8">cv. B73</strain>
    </source>
</reference>
<dbReference type="Gene3D" id="3.50.50.60">
    <property type="entry name" value="FAD/NAD(P)-binding domain"/>
    <property type="match status" value="1"/>
</dbReference>
<dbReference type="InterPro" id="IPR036188">
    <property type="entry name" value="FAD/NAD-bd_sf"/>
</dbReference>
<dbReference type="GO" id="GO:0004497">
    <property type="term" value="F:monooxygenase activity"/>
    <property type="evidence" value="ECO:0000318"/>
    <property type="project" value="GO_Central"/>
</dbReference>
<evidence type="ECO:0000256" key="3">
    <source>
        <dbReference type="ARBA" id="ARBA00022827"/>
    </source>
</evidence>
<dbReference type="PANTHER" id="PTHR43539:SF48">
    <property type="entry name" value="FLAVIN-CONTAINING MONOOXYGENASE"/>
    <property type="match status" value="1"/>
</dbReference>
<dbReference type="AlphaFoldDB" id="A0A804LRH2"/>
<dbReference type="InterPro" id="IPR050982">
    <property type="entry name" value="Auxin_biosynth/cation_transpt"/>
</dbReference>
<dbReference type="InParanoid" id="A0A804LRH2"/>
<comment type="catalytic activity">
    <reaction evidence="5">
        <text>indole-3-pyruvate + NADPH + O2 + H(+) = (indol-3-yl)acetate + CO2 + NADP(+) + H2O</text>
        <dbReference type="Rhea" id="RHEA:34331"/>
        <dbReference type="ChEBI" id="CHEBI:15377"/>
        <dbReference type="ChEBI" id="CHEBI:15378"/>
        <dbReference type="ChEBI" id="CHEBI:15379"/>
        <dbReference type="ChEBI" id="CHEBI:16526"/>
        <dbReference type="ChEBI" id="CHEBI:17640"/>
        <dbReference type="ChEBI" id="CHEBI:30854"/>
        <dbReference type="ChEBI" id="CHEBI:57783"/>
        <dbReference type="ChEBI" id="CHEBI:58349"/>
        <dbReference type="EC" id="1.14.13.168"/>
    </reaction>
</comment>
<keyword evidence="3 6" id="KW-0274">FAD</keyword>
<dbReference type="SUPFAM" id="SSF51905">
    <property type="entry name" value="FAD/NAD(P)-binding domain"/>
    <property type="match status" value="1"/>
</dbReference>
<keyword evidence="4 6" id="KW-0560">Oxidoreductase</keyword>
<dbReference type="Proteomes" id="UP000007305">
    <property type="component" value="Chromosome 1"/>
</dbReference>
<proteinExistence type="inferred from homology"/>
<sequence length="228" mass="25135">MHSSDYRSGETFEGKKVLVVGCGNSGMEVSLDLANYNVDTSLVVRDSGHILPREIMGLSTFTLSVWLLKFLNVKIVDQILLLLARLILGDTKYIGISRPTLGPMELKSLSGKTPVLDVGTISKIKSGDIKVFPAIESFQERGVQFIDGRIESFDVAILATGYKSNVPYWLKENDFFSQKNGFPRIPNEWKGNNGLYAAGFSRRGLFGVSIDATKIANDIIQSYNNTTS</sequence>
<dbReference type="GO" id="GO:0050661">
    <property type="term" value="F:NADP binding"/>
    <property type="evidence" value="ECO:0007669"/>
    <property type="project" value="InterPro"/>
</dbReference>
<evidence type="ECO:0000256" key="4">
    <source>
        <dbReference type="ARBA" id="ARBA00023002"/>
    </source>
</evidence>